<feature type="region of interest" description="Disordered" evidence="1">
    <location>
        <begin position="1"/>
        <end position="57"/>
    </location>
</feature>
<name>A0AA38R5M4_9PEZI</name>
<evidence type="ECO:0000259" key="2">
    <source>
        <dbReference type="Pfam" id="PF01814"/>
    </source>
</evidence>
<dbReference type="Gene3D" id="1.20.120.520">
    <property type="entry name" value="nmb1532 protein domain like"/>
    <property type="match status" value="1"/>
</dbReference>
<proteinExistence type="predicted"/>
<protein>
    <submittedName>
        <fullName evidence="3">Neutrophil cytosol factor 2 protein</fullName>
    </submittedName>
</protein>
<reference evidence="3" key="1">
    <citation type="submission" date="2022-07" db="EMBL/GenBank/DDBJ databases">
        <title>Fungi with potential for degradation of polypropylene.</title>
        <authorList>
            <person name="Gostincar C."/>
        </authorList>
    </citation>
    <scope>NUCLEOTIDE SEQUENCE</scope>
    <source>
        <strain evidence="3">EXF-13308</strain>
    </source>
</reference>
<comment type="caution">
    <text evidence="3">The sequence shown here is derived from an EMBL/GenBank/DDBJ whole genome shotgun (WGS) entry which is preliminary data.</text>
</comment>
<accession>A0AA38R5M4</accession>
<keyword evidence="4" id="KW-1185">Reference proteome</keyword>
<sequence length="231" mass="25605">MSSAAEDQPLETAAAAPAPDPAPAGECPEGKPQAKAEAASGSAPATEEPEPALPPLSPAEFRQYNRLAEQMDYFHDHFRRSWTLLWNAATSARRPGGMSLKQFIDEGLHFLSYLETHHSIEETYVFPVLARKMPEFRTGSEGAGGKKKKGGGGAAELLRQHQEIHAGMDVLEGYLTSCRRGETELEMGTLKEKMEGWGGVLWKHLDQEVKTLGAENMRKYWTLEEIRRIPM</sequence>
<gene>
    <name evidence="3" type="ORF">NKR23_g10089</name>
</gene>
<dbReference type="Pfam" id="PF01814">
    <property type="entry name" value="Hemerythrin"/>
    <property type="match status" value="1"/>
</dbReference>
<organism evidence="3 4">
    <name type="scientific">Pleurostoma richardsiae</name>
    <dbReference type="NCBI Taxonomy" id="41990"/>
    <lineage>
        <taxon>Eukaryota</taxon>
        <taxon>Fungi</taxon>
        <taxon>Dikarya</taxon>
        <taxon>Ascomycota</taxon>
        <taxon>Pezizomycotina</taxon>
        <taxon>Sordariomycetes</taxon>
        <taxon>Sordariomycetidae</taxon>
        <taxon>Calosphaeriales</taxon>
        <taxon>Pleurostomataceae</taxon>
        <taxon>Pleurostoma</taxon>
    </lineage>
</organism>
<dbReference type="CDD" id="cd12108">
    <property type="entry name" value="Hr-like"/>
    <property type="match status" value="1"/>
</dbReference>
<evidence type="ECO:0000313" key="4">
    <source>
        <dbReference type="Proteomes" id="UP001174694"/>
    </source>
</evidence>
<dbReference type="EMBL" id="JANBVO010000043">
    <property type="protein sequence ID" value="KAJ9134490.1"/>
    <property type="molecule type" value="Genomic_DNA"/>
</dbReference>
<dbReference type="Proteomes" id="UP001174694">
    <property type="component" value="Unassembled WGS sequence"/>
</dbReference>
<evidence type="ECO:0000313" key="3">
    <source>
        <dbReference type="EMBL" id="KAJ9134490.1"/>
    </source>
</evidence>
<feature type="compositionally biased region" description="Low complexity" evidence="1">
    <location>
        <begin position="35"/>
        <end position="46"/>
    </location>
</feature>
<dbReference type="InterPro" id="IPR012312">
    <property type="entry name" value="Hemerythrin-like"/>
</dbReference>
<dbReference type="InterPro" id="IPR053206">
    <property type="entry name" value="Dimeric_xanthone_biosynth"/>
</dbReference>
<dbReference type="PANTHER" id="PTHR38048:SF1">
    <property type="entry name" value="HEMERYTHRIN-LIKE DOMAIN-CONTAINING PROTEIN"/>
    <property type="match status" value="1"/>
</dbReference>
<dbReference type="AlphaFoldDB" id="A0AA38R5M4"/>
<dbReference type="PANTHER" id="PTHR38048">
    <property type="entry name" value="EXPRESSED PROTEIN"/>
    <property type="match status" value="1"/>
</dbReference>
<evidence type="ECO:0000256" key="1">
    <source>
        <dbReference type="SAM" id="MobiDB-lite"/>
    </source>
</evidence>
<feature type="domain" description="Hemerythrin-like" evidence="2">
    <location>
        <begin position="68"/>
        <end position="210"/>
    </location>
</feature>